<evidence type="ECO:0000313" key="3">
    <source>
        <dbReference type="Proteomes" id="UP000887565"/>
    </source>
</evidence>
<dbReference type="GO" id="GO:0003924">
    <property type="term" value="F:GTPase activity"/>
    <property type="evidence" value="ECO:0007669"/>
    <property type="project" value="InterPro"/>
</dbReference>
<proteinExistence type="predicted"/>
<keyword evidence="1" id="KW-0547">Nucleotide-binding</keyword>
<dbReference type="SMART" id="SM00175">
    <property type="entry name" value="RAB"/>
    <property type="match status" value="1"/>
</dbReference>
<dbReference type="AlphaFoldDB" id="A0A915HWN2"/>
<protein>
    <submittedName>
        <fullName evidence="4">Uncharacterized protein</fullName>
    </submittedName>
</protein>
<keyword evidence="3" id="KW-1185">Reference proteome</keyword>
<dbReference type="InterPro" id="IPR001806">
    <property type="entry name" value="Small_GTPase"/>
</dbReference>
<evidence type="ECO:0000256" key="1">
    <source>
        <dbReference type="ARBA" id="ARBA00022741"/>
    </source>
</evidence>
<dbReference type="SMART" id="SM00174">
    <property type="entry name" value="RHO"/>
    <property type="match status" value="1"/>
</dbReference>
<dbReference type="PROSITE" id="PS51419">
    <property type="entry name" value="RAB"/>
    <property type="match status" value="1"/>
</dbReference>
<dbReference type="Gene3D" id="3.40.50.300">
    <property type="entry name" value="P-loop containing nucleotide triphosphate hydrolases"/>
    <property type="match status" value="1"/>
</dbReference>
<dbReference type="SUPFAM" id="SSF52540">
    <property type="entry name" value="P-loop containing nucleoside triphosphate hydrolases"/>
    <property type="match status" value="1"/>
</dbReference>
<dbReference type="Pfam" id="PF00071">
    <property type="entry name" value="Ras"/>
    <property type="match status" value="1"/>
</dbReference>
<dbReference type="PANTHER" id="PTHR24070">
    <property type="entry name" value="RAS, DI-RAS, AND RHEB FAMILY MEMBERS OF SMALL GTPASE SUPERFAMILY"/>
    <property type="match status" value="1"/>
</dbReference>
<dbReference type="PROSITE" id="PS51421">
    <property type="entry name" value="RAS"/>
    <property type="match status" value="1"/>
</dbReference>
<dbReference type="InterPro" id="IPR005225">
    <property type="entry name" value="Small_GTP-bd"/>
</dbReference>
<organism evidence="3 4">
    <name type="scientific">Romanomermis culicivorax</name>
    <name type="common">Nematode worm</name>
    <dbReference type="NCBI Taxonomy" id="13658"/>
    <lineage>
        <taxon>Eukaryota</taxon>
        <taxon>Metazoa</taxon>
        <taxon>Ecdysozoa</taxon>
        <taxon>Nematoda</taxon>
        <taxon>Enoplea</taxon>
        <taxon>Dorylaimia</taxon>
        <taxon>Mermithida</taxon>
        <taxon>Mermithoidea</taxon>
        <taxon>Mermithidae</taxon>
        <taxon>Romanomermis</taxon>
    </lineage>
</organism>
<sequence length="304" mass="33826">MLRSLPGGASNVAALANVGADHHHHGLSYAQIHAKQFPFQIFIMNVTKAPKSPLARKSVDFILGRRSPVSQNFVSSHQIAHCPPSPSTAKSQAPIELEVVLLGASKVGKTAIARQFLWHQFTGTYKETIEDFNWIEYECENSGAEPADQHHSSTHPQTFMLKLIDTSGSHEFLAMRDLCIKKAHAFILVHSVDLPQSFDEAKRLRHLIDELNVKNAQVILVTNKVDLLPETTPCSSSALNVDCTTSRTERVAINRIEIGEFAMLNNCIGCILYMAGCRCIGRWPIADTSATEPYHSYQIRQQRK</sequence>
<dbReference type="SMART" id="SM00173">
    <property type="entry name" value="RAS"/>
    <property type="match status" value="1"/>
</dbReference>
<dbReference type="InterPro" id="IPR020849">
    <property type="entry name" value="Small_GTPase_Ras-type"/>
</dbReference>
<reference evidence="4" key="1">
    <citation type="submission" date="2022-11" db="UniProtKB">
        <authorList>
            <consortium name="WormBaseParasite"/>
        </authorList>
    </citation>
    <scope>IDENTIFICATION</scope>
</reference>
<dbReference type="WBParaSite" id="nRc.2.0.1.t06299-RA">
    <property type="protein sequence ID" value="nRc.2.0.1.t06299-RA"/>
    <property type="gene ID" value="nRc.2.0.1.g06299"/>
</dbReference>
<name>A0A915HWN2_ROMCU</name>
<dbReference type="GO" id="GO:0016020">
    <property type="term" value="C:membrane"/>
    <property type="evidence" value="ECO:0007669"/>
    <property type="project" value="InterPro"/>
</dbReference>
<evidence type="ECO:0000313" key="4">
    <source>
        <dbReference type="WBParaSite" id="nRc.2.0.1.t06299-RA"/>
    </source>
</evidence>
<dbReference type="InterPro" id="IPR027417">
    <property type="entry name" value="P-loop_NTPase"/>
</dbReference>
<dbReference type="GO" id="GO:0005525">
    <property type="term" value="F:GTP binding"/>
    <property type="evidence" value="ECO:0007669"/>
    <property type="project" value="UniProtKB-KW"/>
</dbReference>
<dbReference type="Proteomes" id="UP000887565">
    <property type="component" value="Unplaced"/>
</dbReference>
<evidence type="ECO:0000256" key="2">
    <source>
        <dbReference type="ARBA" id="ARBA00023134"/>
    </source>
</evidence>
<dbReference type="GO" id="GO:0007165">
    <property type="term" value="P:signal transduction"/>
    <property type="evidence" value="ECO:0007669"/>
    <property type="project" value="InterPro"/>
</dbReference>
<keyword evidence="2" id="KW-0342">GTP-binding</keyword>
<dbReference type="PRINTS" id="PR00449">
    <property type="entry name" value="RASTRNSFRMNG"/>
</dbReference>
<accession>A0A915HWN2</accession>
<dbReference type="NCBIfam" id="TIGR00231">
    <property type="entry name" value="small_GTP"/>
    <property type="match status" value="1"/>
</dbReference>